<dbReference type="HOGENOM" id="CLU_2832045_0_0_1"/>
<proteinExistence type="predicted"/>
<evidence type="ECO:0000313" key="2">
    <source>
        <dbReference type="EMBL" id="KIM84984.1"/>
    </source>
</evidence>
<reference evidence="3" key="2">
    <citation type="submission" date="2015-01" db="EMBL/GenBank/DDBJ databases">
        <title>Evolutionary Origins and Diversification of the Mycorrhizal Mutualists.</title>
        <authorList>
            <consortium name="DOE Joint Genome Institute"/>
            <consortium name="Mycorrhizal Genomics Consortium"/>
            <person name="Kohler A."/>
            <person name="Kuo A."/>
            <person name="Nagy L.G."/>
            <person name="Floudas D."/>
            <person name="Copeland A."/>
            <person name="Barry K.W."/>
            <person name="Cichocki N."/>
            <person name="Veneault-Fourrey C."/>
            <person name="LaButti K."/>
            <person name="Lindquist E.A."/>
            <person name="Lipzen A."/>
            <person name="Lundell T."/>
            <person name="Morin E."/>
            <person name="Murat C."/>
            <person name="Riley R."/>
            <person name="Ohm R."/>
            <person name="Sun H."/>
            <person name="Tunlid A."/>
            <person name="Henrissat B."/>
            <person name="Grigoriev I.V."/>
            <person name="Hibbett D.S."/>
            <person name="Martin F."/>
        </authorList>
    </citation>
    <scope>NUCLEOTIDE SEQUENCE [LARGE SCALE GENOMIC DNA]</scope>
    <source>
        <strain evidence="3">F 1598</strain>
    </source>
</reference>
<dbReference type="EMBL" id="KN832986">
    <property type="protein sequence ID" value="KIM84984.1"/>
    <property type="molecule type" value="Genomic_DNA"/>
</dbReference>
<sequence length="66" mass="7305">MFSFYQHPEEKAPTPPLFSDRSSAIQLPSILDIDELLPDEDPPTSGYSPLSAKRSVQRESGAQEEA</sequence>
<dbReference type="AlphaFoldDB" id="A0A0C3FZ41"/>
<keyword evidence="3" id="KW-1185">Reference proteome</keyword>
<dbReference type="Proteomes" id="UP000054166">
    <property type="component" value="Unassembled WGS sequence"/>
</dbReference>
<name>A0A0C3FZ41_PILCF</name>
<organism evidence="2 3">
    <name type="scientific">Piloderma croceum (strain F 1598)</name>
    <dbReference type="NCBI Taxonomy" id="765440"/>
    <lineage>
        <taxon>Eukaryota</taxon>
        <taxon>Fungi</taxon>
        <taxon>Dikarya</taxon>
        <taxon>Basidiomycota</taxon>
        <taxon>Agaricomycotina</taxon>
        <taxon>Agaricomycetes</taxon>
        <taxon>Agaricomycetidae</taxon>
        <taxon>Atheliales</taxon>
        <taxon>Atheliaceae</taxon>
        <taxon>Piloderma</taxon>
    </lineage>
</organism>
<dbReference type="InParanoid" id="A0A0C3FZ41"/>
<reference evidence="2 3" key="1">
    <citation type="submission" date="2014-04" db="EMBL/GenBank/DDBJ databases">
        <authorList>
            <consortium name="DOE Joint Genome Institute"/>
            <person name="Kuo A."/>
            <person name="Tarkka M."/>
            <person name="Buscot F."/>
            <person name="Kohler A."/>
            <person name="Nagy L.G."/>
            <person name="Floudas D."/>
            <person name="Copeland A."/>
            <person name="Barry K.W."/>
            <person name="Cichocki N."/>
            <person name="Veneault-Fourrey C."/>
            <person name="LaButti K."/>
            <person name="Lindquist E.A."/>
            <person name="Lipzen A."/>
            <person name="Lundell T."/>
            <person name="Morin E."/>
            <person name="Murat C."/>
            <person name="Sun H."/>
            <person name="Tunlid A."/>
            <person name="Henrissat B."/>
            <person name="Grigoriev I.V."/>
            <person name="Hibbett D.S."/>
            <person name="Martin F."/>
            <person name="Nordberg H.P."/>
            <person name="Cantor M.N."/>
            <person name="Hua S.X."/>
        </authorList>
    </citation>
    <scope>NUCLEOTIDE SEQUENCE [LARGE SCALE GENOMIC DNA]</scope>
    <source>
        <strain evidence="2 3">F 1598</strain>
    </source>
</reference>
<feature type="region of interest" description="Disordered" evidence="1">
    <location>
        <begin position="1"/>
        <end position="66"/>
    </location>
</feature>
<evidence type="ECO:0000313" key="3">
    <source>
        <dbReference type="Proteomes" id="UP000054166"/>
    </source>
</evidence>
<evidence type="ECO:0000256" key="1">
    <source>
        <dbReference type="SAM" id="MobiDB-lite"/>
    </source>
</evidence>
<protein>
    <submittedName>
        <fullName evidence="2">Uncharacterized protein</fullName>
    </submittedName>
</protein>
<accession>A0A0C3FZ41</accession>
<feature type="compositionally biased region" description="Acidic residues" evidence="1">
    <location>
        <begin position="32"/>
        <end position="42"/>
    </location>
</feature>
<gene>
    <name evidence="2" type="ORF">PILCRDRAFT_5987</name>
</gene>